<evidence type="ECO:0000313" key="1">
    <source>
        <dbReference type="EMBL" id="CCB55223.1"/>
    </source>
</evidence>
<protein>
    <submittedName>
        <fullName evidence="1">Uncharacterized protein</fullName>
    </submittedName>
</protein>
<gene>
    <name evidence="1" type="ordered locus">VIT_08s0007g06920</name>
</gene>
<accession>F6HLG2</accession>
<dbReference type="EMBL" id="FN595991">
    <property type="protein sequence ID" value="CCB55223.1"/>
    <property type="molecule type" value="Genomic_DNA"/>
</dbReference>
<evidence type="ECO:0000313" key="2">
    <source>
        <dbReference type="Proteomes" id="UP000009183"/>
    </source>
</evidence>
<dbReference type="AlphaFoldDB" id="F6HLG2"/>
<reference evidence="2" key="1">
    <citation type="journal article" date="2007" name="Nature">
        <title>The grapevine genome sequence suggests ancestral hexaploidization in major angiosperm phyla.</title>
        <authorList>
            <consortium name="The French-Italian Public Consortium for Grapevine Genome Characterization."/>
            <person name="Jaillon O."/>
            <person name="Aury J.-M."/>
            <person name="Noel B."/>
            <person name="Policriti A."/>
            <person name="Clepet C."/>
            <person name="Casagrande A."/>
            <person name="Choisne N."/>
            <person name="Aubourg S."/>
            <person name="Vitulo N."/>
            <person name="Jubin C."/>
            <person name="Vezzi A."/>
            <person name="Legeai F."/>
            <person name="Hugueney P."/>
            <person name="Dasilva C."/>
            <person name="Horner D."/>
            <person name="Mica E."/>
            <person name="Jublot D."/>
            <person name="Poulain J."/>
            <person name="Bruyere C."/>
            <person name="Billault A."/>
            <person name="Segurens B."/>
            <person name="Gouyvenoux M."/>
            <person name="Ugarte E."/>
            <person name="Cattonaro F."/>
            <person name="Anthouard V."/>
            <person name="Vico V."/>
            <person name="Del Fabbro C."/>
            <person name="Alaux M."/>
            <person name="Di Gaspero G."/>
            <person name="Dumas V."/>
            <person name="Felice N."/>
            <person name="Paillard S."/>
            <person name="Juman I."/>
            <person name="Moroldo M."/>
            <person name="Scalabrin S."/>
            <person name="Canaguier A."/>
            <person name="Le Clainche I."/>
            <person name="Malacrida G."/>
            <person name="Durand E."/>
            <person name="Pesole G."/>
            <person name="Laucou V."/>
            <person name="Chatelet P."/>
            <person name="Merdinoglu D."/>
            <person name="Delledonne M."/>
            <person name="Pezzotti M."/>
            <person name="Lecharny A."/>
            <person name="Scarpelli C."/>
            <person name="Artiguenave F."/>
            <person name="Pe M.E."/>
            <person name="Valle G."/>
            <person name="Morgante M."/>
            <person name="Caboche M."/>
            <person name="Adam-Blondon A.-F."/>
            <person name="Weissenbach J."/>
            <person name="Quetier F."/>
            <person name="Wincker P."/>
        </authorList>
    </citation>
    <scope>NUCLEOTIDE SEQUENCE [LARGE SCALE GENOMIC DNA]</scope>
    <source>
        <strain evidence="2">cv. Pinot noir / PN40024</strain>
    </source>
</reference>
<sequence length="184" mass="20786">MTNGLIILVNKRWCDEFPKLPFKKKTWALHALYENKIQHHQQAHFRLQHRCVYSLGSSHHLGVRVESLSEEIVHHEHHAEHHRQLVGHGGLNNSHSGGFRAIDDVVEVEVEVVELLFLEAHRYGIKISGETVGILTGVGGRGGRGGCNGGEEDSEKDERFHHGGEELNRCGKKNCVYLLNHTFL</sequence>
<keyword evidence="2" id="KW-1185">Reference proteome</keyword>
<organism evidence="1 2">
    <name type="scientific">Vitis vinifera</name>
    <name type="common">Grape</name>
    <dbReference type="NCBI Taxonomy" id="29760"/>
    <lineage>
        <taxon>Eukaryota</taxon>
        <taxon>Viridiplantae</taxon>
        <taxon>Streptophyta</taxon>
        <taxon>Embryophyta</taxon>
        <taxon>Tracheophyta</taxon>
        <taxon>Spermatophyta</taxon>
        <taxon>Magnoliopsida</taxon>
        <taxon>eudicotyledons</taxon>
        <taxon>Gunneridae</taxon>
        <taxon>Pentapetalae</taxon>
        <taxon>rosids</taxon>
        <taxon>Vitales</taxon>
        <taxon>Vitaceae</taxon>
        <taxon>Viteae</taxon>
        <taxon>Vitis</taxon>
    </lineage>
</organism>
<dbReference type="InParanoid" id="F6HLG2"/>
<dbReference type="Proteomes" id="UP000009183">
    <property type="component" value="Chromosome 8"/>
</dbReference>
<dbReference type="PaxDb" id="29760-VIT_08s0007g06920.t01"/>
<dbReference type="HOGENOM" id="CLU_1470713_0_0_1"/>
<proteinExistence type="predicted"/>
<name>F6HLG2_VITVI</name>